<proteinExistence type="predicted"/>
<evidence type="ECO:0000313" key="3">
    <source>
        <dbReference type="Proteomes" id="UP000299102"/>
    </source>
</evidence>
<feature type="compositionally biased region" description="Basic residues" evidence="1">
    <location>
        <begin position="189"/>
        <end position="206"/>
    </location>
</feature>
<feature type="region of interest" description="Disordered" evidence="1">
    <location>
        <begin position="134"/>
        <end position="206"/>
    </location>
</feature>
<protein>
    <submittedName>
        <fullName evidence="2">Uncharacterized protein</fullName>
    </submittedName>
</protein>
<name>A0A4C1YS55_EUMVA</name>
<comment type="caution">
    <text evidence="2">The sequence shown here is derived from an EMBL/GenBank/DDBJ whole genome shotgun (WGS) entry which is preliminary data.</text>
</comment>
<evidence type="ECO:0000256" key="1">
    <source>
        <dbReference type="SAM" id="MobiDB-lite"/>
    </source>
</evidence>
<gene>
    <name evidence="2" type="ORF">EVAR_57846_1</name>
</gene>
<dbReference type="Proteomes" id="UP000299102">
    <property type="component" value="Unassembled WGS sequence"/>
</dbReference>
<accession>A0A4C1YS55</accession>
<dbReference type="AlphaFoldDB" id="A0A4C1YS55"/>
<dbReference type="EMBL" id="BGZK01001394">
    <property type="protein sequence ID" value="GBP78968.1"/>
    <property type="molecule type" value="Genomic_DNA"/>
</dbReference>
<keyword evidence="3" id="KW-1185">Reference proteome</keyword>
<sequence length="206" mass="23659">MERLEAKVPNSRNKRQLCSVTDRHRETMKLDTSYRLSILRHPTSAGVDISSQNITIINDRHFRSTYKNNDNDDFFHRPIVCAHFFASRSPGRRCAAGYGLNNNRPHLNINIVFAGAGKELNKVRDQWNIERAGIKKPPLTHKEEIRMSSSPRSETITRSVGRPRAAAAPRRSRDPAHYGRLGLRASISRARRARDGRRRKKRKAKN</sequence>
<evidence type="ECO:0000313" key="2">
    <source>
        <dbReference type="EMBL" id="GBP78968.1"/>
    </source>
</evidence>
<feature type="compositionally biased region" description="Polar residues" evidence="1">
    <location>
        <begin position="147"/>
        <end position="158"/>
    </location>
</feature>
<reference evidence="2 3" key="1">
    <citation type="journal article" date="2019" name="Commun. Biol.">
        <title>The bagworm genome reveals a unique fibroin gene that provides high tensile strength.</title>
        <authorList>
            <person name="Kono N."/>
            <person name="Nakamura H."/>
            <person name="Ohtoshi R."/>
            <person name="Tomita M."/>
            <person name="Numata K."/>
            <person name="Arakawa K."/>
        </authorList>
    </citation>
    <scope>NUCLEOTIDE SEQUENCE [LARGE SCALE GENOMIC DNA]</scope>
</reference>
<organism evidence="2 3">
    <name type="scientific">Eumeta variegata</name>
    <name type="common">Bagworm moth</name>
    <name type="synonym">Eumeta japonica</name>
    <dbReference type="NCBI Taxonomy" id="151549"/>
    <lineage>
        <taxon>Eukaryota</taxon>
        <taxon>Metazoa</taxon>
        <taxon>Ecdysozoa</taxon>
        <taxon>Arthropoda</taxon>
        <taxon>Hexapoda</taxon>
        <taxon>Insecta</taxon>
        <taxon>Pterygota</taxon>
        <taxon>Neoptera</taxon>
        <taxon>Endopterygota</taxon>
        <taxon>Lepidoptera</taxon>
        <taxon>Glossata</taxon>
        <taxon>Ditrysia</taxon>
        <taxon>Tineoidea</taxon>
        <taxon>Psychidae</taxon>
        <taxon>Oiketicinae</taxon>
        <taxon>Eumeta</taxon>
    </lineage>
</organism>